<dbReference type="Pfam" id="PF04448">
    <property type="entry name" value="DUF551"/>
    <property type="match status" value="1"/>
</dbReference>
<dbReference type="EMBL" id="MT141738">
    <property type="protein sequence ID" value="QJA69813.1"/>
    <property type="molecule type" value="Genomic_DNA"/>
</dbReference>
<protein>
    <recommendedName>
        <fullName evidence="1">DUF551 domain-containing protein</fullName>
    </recommendedName>
</protein>
<dbReference type="AlphaFoldDB" id="A0A6M3JIQ0"/>
<reference evidence="2" key="1">
    <citation type="submission" date="2020-03" db="EMBL/GenBank/DDBJ databases">
        <title>The deep terrestrial virosphere.</title>
        <authorList>
            <person name="Holmfeldt K."/>
            <person name="Nilsson E."/>
            <person name="Simone D."/>
            <person name="Lopez-Fernandez M."/>
            <person name="Wu X."/>
            <person name="de Brujin I."/>
            <person name="Lundin D."/>
            <person name="Andersson A."/>
            <person name="Bertilsson S."/>
            <person name="Dopson M."/>
        </authorList>
    </citation>
    <scope>NUCLEOTIDE SEQUENCE</scope>
    <source>
        <strain evidence="2">MM415A04263</strain>
        <strain evidence="3">MM415B09388</strain>
    </source>
</reference>
<dbReference type="EMBL" id="MT143391">
    <property type="protein sequence ID" value="QJA96346.1"/>
    <property type="molecule type" value="Genomic_DNA"/>
</dbReference>
<proteinExistence type="predicted"/>
<evidence type="ECO:0000313" key="2">
    <source>
        <dbReference type="EMBL" id="QJA69813.1"/>
    </source>
</evidence>
<evidence type="ECO:0000313" key="3">
    <source>
        <dbReference type="EMBL" id="QJA96346.1"/>
    </source>
</evidence>
<name>A0A6M3JIQ0_9ZZZZ</name>
<organism evidence="2">
    <name type="scientific">viral metagenome</name>
    <dbReference type="NCBI Taxonomy" id="1070528"/>
    <lineage>
        <taxon>unclassified sequences</taxon>
        <taxon>metagenomes</taxon>
        <taxon>organismal metagenomes</taxon>
    </lineage>
</organism>
<dbReference type="InterPro" id="IPR007539">
    <property type="entry name" value="DUF551"/>
</dbReference>
<feature type="domain" description="DUF551" evidence="1">
    <location>
        <begin position="10"/>
        <end position="82"/>
    </location>
</feature>
<accession>A0A6M3JIQ0</accession>
<sequence>MSETTWRKPSEERPPQREDVLLLVNHGERGCDSWSRVCVGYMTMEGAGFPWQMMFVRRDWDGVHTCSDRVVTHWMPLPVPPEEDA</sequence>
<gene>
    <name evidence="2" type="ORF">MM415A04263_0008</name>
    <name evidence="3" type="ORF">MM415B09388_0008</name>
</gene>
<evidence type="ECO:0000259" key="1">
    <source>
        <dbReference type="Pfam" id="PF04448"/>
    </source>
</evidence>